<feature type="transmembrane region" description="Helical" evidence="3">
    <location>
        <begin position="181"/>
        <end position="207"/>
    </location>
</feature>
<keyword evidence="3" id="KW-0812">Transmembrane</keyword>
<dbReference type="PROSITE" id="PS50887">
    <property type="entry name" value="GGDEF"/>
    <property type="match status" value="1"/>
</dbReference>
<accession>A0ABT5ISZ9</accession>
<name>A0ABT5ISZ9_9NEIS</name>
<proteinExistence type="predicted"/>
<dbReference type="InterPro" id="IPR050469">
    <property type="entry name" value="Diguanylate_Cyclase"/>
</dbReference>
<comment type="caution">
    <text evidence="5">The sequence shown here is derived from an EMBL/GenBank/DDBJ whole genome shotgun (WGS) entry which is preliminary data.</text>
</comment>
<feature type="transmembrane region" description="Helical" evidence="3">
    <location>
        <begin position="156"/>
        <end position="175"/>
    </location>
</feature>
<dbReference type="EC" id="2.7.7.65" evidence="1"/>
<evidence type="ECO:0000256" key="3">
    <source>
        <dbReference type="SAM" id="Phobius"/>
    </source>
</evidence>
<dbReference type="InterPro" id="IPR043128">
    <property type="entry name" value="Rev_trsase/Diguanyl_cyclase"/>
</dbReference>
<organism evidence="5 6">
    <name type="scientific">Vogesella aquatica</name>
    <dbReference type="NCBI Taxonomy" id="2984206"/>
    <lineage>
        <taxon>Bacteria</taxon>
        <taxon>Pseudomonadati</taxon>
        <taxon>Pseudomonadota</taxon>
        <taxon>Betaproteobacteria</taxon>
        <taxon>Neisseriales</taxon>
        <taxon>Chromobacteriaceae</taxon>
        <taxon>Vogesella</taxon>
    </lineage>
</organism>
<evidence type="ECO:0000313" key="6">
    <source>
        <dbReference type="Proteomes" id="UP001219956"/>
    </source>
</evidence>
<dbReference type="InterPro" id="IPR000160">
    <property type="entry name" value="GGDEF_dom"/>
</dbReference>
<gene>
    <name evidence="5" type="ORF">PQU95_00485</name>
</gene>
<evidence type="ECO:0000256" key="2">
    <source>
        <dbReference type="ARBA" id="ARBA00034247"/>
    </source>
</evidence>
<feature type="transmembrane region" description="Helical" evidence="3">
    <location>
        <begin position="66"/>
        <end position="88"/>
    </location>
</feature>
<evidence type="ECO:0000313" key="5">
    <source>
        <dbReference type="EMBL" id="MDC7715695.1"/>
    </source>
</evidence>
<protein>
    <recommendedName>
        <fullName evidence="1">diguanylate cyclase</fullName>
        <ecNumber evidence="1">2.7.7.65</ecNumber>
    </recommendedName>
</protein>
<dbReference type="InterPro" id="IPR029787">
    <property type="entry name" value="Nucleotide_cyclase"/>
</dbReference>
<feature type="transmembrane region" description="Helical" evidence="3">
    <location>
        <begin position="124"/>
        <end position="144"/>
    </location>
</feature>
<feature type="transmembrane region" description="Helical" evidence="3">
    <location>
        <begin position="6"/>
        <end position="28"/>
    </location>
</feature>
<sequence length="383" mass="41863">MEIVHSATLQLCLLLIYLVCGVTVWLLRGQRSRKGIYDRWAGAHLAGAGLYLTLLYSPYLPSLCTALLACVLLLLKGSWLLGSFARLLRTPIPLPGQRRFGAGLLLLLAGILLAMPPHVYYVHLAMALGVAALYLGSLAGLLLLQAERPFPIKLAGGLCTLATTYMLLYALHLGASDPAFIVYEIGTLLLLPVLIATPLLALCFMAIGKEQELALLRTLATLDPLTGIFNRRSFEELARKACSQHARQQRPLALLMIDLDHFKRINDTYGHSRGDMALKALAELIPEHVRTADIFGRFGGEEFCLLLPDTNVEGAREVASKLCQQINTILLEPGKVSSALSASIGVASLVPQSVDDWRELFELADSRLYRAKSAGRNQLVWIG</sequence>
<dbReference type="EMBL" id="JAQQLF010000001">
    <property type="protein sequence ID" value="MDC7715695.1"/>
    <property type="molecule type" value="Genomic_DNA"/>
</dbReference>
<feature type="transmembrane region" description="Helical" evidence="3">
    <location>
        <begin position="40"/>
        <end position="60"/>
    </location>
</feature>
<evidence type="ECO:0000256" key="1">
    <source>
        <dbReference type="ARBA" id="ARBA00012528"/>
    </source>
</evidence>
<dbReference type="NCBIfam" id="TIGR00254">
    <property type="entry name" value="GGDEF"/>
    <property type="match status" value="1"/>
</dbReference>
<comment type="catalytic activity">
    <reaction evidence="2">
        <text>2 GTP = 3',3'-c-di-GMP + 2 diphosphate</text>
        <dbReference type="Rhea" id="RHEA:24898"/>
        <dbReference type="ChEBI" id="CHEBI:33019"/>
        <dbReference type="ChEBI" id="CHEBI:37565"/>
        <dbReference type="ChEBI" id="CHEBI:58805"/>
        <dbReference type="EC" id="2.7.7.65"/>
    </reaction>
</comment>
<dbReference type="Proteomes" id="UP001219956">
    <property type="component" value="Unassembled WGS sequence"/>
</dbReference>
<dbReference type="PANTHER" id="PTHR45138:SF9">
    <property type="entry name" value="DIGUANYLATE CYCLASE DGCM-RELATED"/>
    <property type="match status" value="1"/>
</dbReference>
<dbReference type="SMART" id="SM00267">
    <property type="entry name" value="GGDEF"/>
    <property type="match status" value="1"/>
</dbReference>
<dbReference type="Gene3D" id="3.30.70.270">
    <property type="match status" value="1"/>
</dbReference>
<dbReference type="RefSeq" id="WP_272750195.1">
    <property type="nucleotide sequence ID" value="NZ_JAQQLF010000001.1"/>
</dbReference>
<keyword evidence="3" id="KW-0472">Membrane</keyword>
<feature type="domain" description="GGDEF" evidence="4">
    <location>
        <begin position="250"/>
        <end position="383"/>
    </location>
</feature>
<dbReference type="Pfam" id="PF00990">
    <property type="entry name" value="GGDEF"/>
    <property type="match status" value="1"/>
</dbReference>
<reference evidence="5 6" key="1">
    <citation type="submission" date="2023-01" db="EMBL/GenBank/DDBJ databases">
        <title>Novel species of the genus Vogesella isolated from rivers.</title>
        <authorList>
            <person name="Lu H."/>
        </authorList>
    </citation>
    <scope>NUCLEOTIDE SEQUENCE [LARGE SCALE GENOMIC DNA]</scope>
    <source>
        <strain evidence="5 6">DC21W</strain>
    </source>
</reference>
<feature type="transmembrane region" description="Helical" evidence="3">
    <location>
        <begin position="100"/>
        <end position="118"/>
    </location>
</feature>
<keyword evidence="6" id="KW-1185">Reference proteome</keyword>
<dbReference type="PANTHER" id="PTHR45138">
    <property type="entry name" value="REGULATORY COMPONENTS OF SENSORY TRANSDUCTION SYSTEM"/>
    <property type="match status" value="1"/>
</dbReference>
<evidence type="ECO:0000259" key="4">
    <source>
        <dbReference type="PROSITE" id="PS50887"/>
    </source>
</evidence>
<dbReference type="SUPFAM" id="SSF55073">
    <property type="entry name" value="Nucleotide cyclase"/>
    <property type="match status" value="1"/>
</dbReference>
<keyword evidence="3" id="KW-1133">Transmembrane helix</keyword>
<dbReference type="CDD" id="cd01949">
    <property type="entry name" value="GGDEF"/>
    <property type="match status" value="1"/>
</dbReference>